<evidence type="ECO:0000313" key="2">
    <source>
        <dbReference type="EMBL" id="KAJ9662996.1"/>
    </source>
</evidence>
<proteinExistence type="predicted"/>
<gene>
    <name evidence="2" type="ORF">H2201_005874</name>
</gene>
<dbReference type="Proteomes" id="UP001172684">
    <property type="component" value="Unassembled WGS sequence"/>
</dbReference>
<dbReference type="InterPro" id="IPR038694">
    <property type="entry name" value="DUF427_sf"/>
</dbReference>
<dbReference type="PANTHER" id="PTHR34310">
    <property type="entry name" value="DUF427 DOMAIN PROTEIN (AFU_ORTHOLOGUE AFUA_3G02220)"/>
    <property type="match status" value="1"/>
</dbReference>
<dbReference type="Pfam" id="PF04248">
    <property type="entry name" value="NTP_transf_9"/>
    <property type="match status" value="2"/>
</dbReference>
<evidence type="ECO:0000259" key="1">
    <source>
        <dbReference type="Pfam" id="PF04248"/>
    </source>
</evidence>
<comment type="caution">
    <text evidence="2">The sequence shown here is derived from an EMBL/GenBank/DDBJ whole genome shotgun (WGS) entry which is preliminary data.</text>
</comment>
<name>A0ABQ9NVC2_9PEZI</name>
<sequence>MSGLRDLARRMAIDGPVSIRNASSRRVRVQLGGKFIADSTNAKHVWEHPSYPQFYIPITDLTKHESHKKVDEIKNDSGHTLAEIWRVSAGSKSSDAVYFRPGYGQLGGLIRLTFHEMDQWYEEDTPIYVHPKDPTKRIDVLPSTRPIEIHLDGHVLAKSSHCLHLIEPLLPTRYYLPPTSVDPSILRRSGSRSRCPYKGEAEYYDVVVDGKVYRDLIWWYRYPTSEVAPIAGALCFYNEKVDVVLDGQKLERPKSKFA</sequence>
<protein>
    <recommendedName>
        <fullName evidence="1">DUF427 domain-containing protein</fullName>
    </recommendedName>
</protein>
<dbReference type="Gene3D" id="2.170.150.40">
    <property type="entry name" value="Domain of unknown function (DUF427)"/>
    <property type="match status" value="2"/>
</dbReference>
<evidence type="ECO:0000313" key="3">
    <source>
        <dbReference type="Proteomes" id="UP001172684"/>
    </source>
</evidence>
<keyword evidence="3" id="KW-1185">Reference proteome</keyword>
<reference evidence="2" key="1">
    <citation type="submission" date="2022-10" db="EMBL/GenBank/DDBJ databases">
        <title>Culturing micro-colonial fungi from biological soil crusts in the Mojave desert and describing Neophaeococcomyces mojavensis, and introducing the new genera and species Taxawa tesnikishii.</title>
        <authorList>
            <person name="Kurbessoian T."/>
            <person name="Stajich J.E."/>
        </authorList>
    </citation>
    <scope>NUCLEOTIDE SEQUENCE</scope>
    <source>
        <strain evidence="2">TK_1</strain>
    </source>
</reference>
<dbReference type="InterPro" id="IPR007361">
    <property type="entry name" value="DUF427"/>
</dbReference>
<accession>A0ABQ9NVC2</accession>
<feature type="domain" description="DUF427" evidence="1">
    <location>
        <begin position="27"/>
        <end position="90"/>
    </location>
</feature>
<feature type="domain" description="DUF427" evidence="1">
    <location>
        <begin position="148"/>
        <end position="239"/>
    </location>
</feature>
<organism evidence="2 3">
    <name type="scientific">Coniosporium apollinis</name>
    <dbReference type="NCBI Taxonomy" id="61459"/>
    <lineage>
        <taxon>Eukaryota</taxon>
        <taxon>Fungi</taxon>
        <taxon>Dikarya</taxon>
        <taxon>Ascomycota</taxon>
        <taxon>Pezizomycotina</taxon>
        <taxon>Dothideomycetes</taxon>
        <taxon>Dothideomycetes incertae sedis</taxon>
        <taxon>Coniosporium</taxon>
    </lineage>
</organism>
<dbReference type="PANTHER" id="PTHR34310:SF9">
    <property type="entry name" value="BLR5716 PROTEIN"/>
    <property type="match status" value="1"/>
</dbReference>
<dbReference type="EMBL" id="JAPDRL010000046">
    <property type="protein sequence ID" value="KAJ9662996.1"/>
    <property type="molecule type" value="Genomic_DNA"/>
</dbReference>